<evidence type="ECO:0000313" key="4">
    <source>
        <dbReference type="Proteomes" id="UP001174677"/>
    </source>
</evidence>
<keyword evidence="4" id="KW-1185">Reference proteome</keyword>
<protein>
    <recommendedName>
        <fullName evidence="2">ELM2 domain-containing protein</fullName>
    </recommendedName>
</protein>
<reference evidence="3" key="1">
    <citation type="journal article" date="2023" name="Plant Biotechnol. J.">
        <title>Chromosome-level wild Hevea brasiliensis genome provides new tools for genomic-assisted breeding and valuable loci to elevate rubber yield.</title>
        <authorList>
            <person name="Cheng H."/>
            <person name="Song X."/>
            <person name="Hu Y."/>
            <person name="Wu T."/>
            <person name="Yang Q."/>
            <person name="An Z."/>
            <person name="Feng S."/>
            <person name="Deng Z."/>
            <person name="Wu W."/>
            <person name="Zeng X."/>
            <person name="Tu M."/>
            <person name="Wang X."/>
            <person name="Huang H."/>
        </authorList>
    </citation>
    <scope>NUCLEOTIDE SEQUENCE</scope>
    <source>
        <strain evidence="3">MT/VB/25A 57/8</strain>
    </source>
</reference>
<name>A0ABQ9KXJ6_HEVBR</name>
<evidence type="ECO:0000256" key="1">
    <source>
        <dbReference type="ARBA" id="ARBA00023242"/>
    </source>
</evidence>
<evidence type="ECO:0000259" key="2">
    <source>
        <dbReference type="SMART" id="SM01189"/>
    </source>
</evidence>
<evidence type="ECO:0000313" key="3">
    <source>
        <dbReference type="EMBL" id="KAJ9147932.1"/>
    </source>
</evidence>
<dbReference type="PANTHER" id="PTHR46410:SF18">
    <property type="entry name" value="AT-RICH INTERACTIVE DOMAIN-CONTAINING PROTEIN 2"/>
    <property type="match status" value="1"/>
</dbReference>
<dbReference type="Proteomes" id="UP001174677">
    <property type="component" value="Chromosome 16"/>
</dbReference>
<proteinExistence type="predicted"/>
<dbReference type="InterPro" id="IPR000949">
    <property type="entry name" value="ELM2_dom"/>
</dbReference>
<organism evidence="3 4">
    <name type="scientific">Hevea brasiliensis</name>
    <name type="common">Para rubber tree</name>
    <name type="synonym">Siphonia brasiliensis</name>
    <dbReference type="NCBI Taxonomy" id="3981"/>
    <lineage>
        <taxon>Eukaryota</taxon>
        <taxon>Viridiplantae</taxon>
        <taxon>Streptophyta</taxon>
        <taxon>Embryophyta</taxon>
        <taxon>Tracheophyta</taxon>
        <taxon>Spermatophyta</taxon>
        <taxon>Magnoliopsida</taxon>
        <taxon>eudicotyledons</taxon>
        <taxon>Gunneridae</taxon>
        <taxon>Pentapetalae</taxon>
        <taxon>rosids</taxon>
        <taxon>fabids</taxon>
        <taxon>Malpighiales</taxon>
        <taxon>Euphorbiaceae</taxon>
        <taxon>Crotonoideae</taxon>
        <taxon>Micrandreae</taxon>
        <taxon>Hevea</taxon>
    </lineage>
</organism>
<gene>
    <name evidence="3" type="ORF">P3X46_030045</name>
</gene>
<dbReference type="PANTHER" id="PTHR46410">
    <property type="entry name" value="AT-RICH INTERACTIVE DOMAIN-CONTAINING PROTEIN 2"/>
    <property type="match status" value="1"/>
</dbReference>
<dbReference type="EMBL" id="JARPOI010000016">
    <property type="protein sequence ID" value="KAJ9147932.1"/>
    <property type="molecule type" value="Genomic_DNA"/>
</dbReference>
<accession>A0ABQ9KXJ6</accession>
<keyword evidence="1" id="KW-0539">Nucleus</keyword>
<dbReference type="CDD" id="cd00167">
    <property type="entry name" value="SANT"/>
    <property type="match status" value="1"/>
</dbReference>
<dbReference type="InterPro" id="IPR001005">
    <property type="entry name" value="SANT/Myb"/>
</dbReference>
<sequence length="357" mass="40660">MLNWVIQIAKCPDDPSNGEIPSLFKLKDHKGSELWAQAVRARDALLCRRQVNSNSEWPLLQNNHKMHPSMYEDVTLANDQSAKRLRCSERLSALVKPRLCSCCSSCSAAQSQLISSPNTEFENGLKQRPPFADDLSAVSTTLSPSGDEEILSHVSVGPHFQAEVPEWISIVSESDPRWLGTRVWPSDGDHDAPVETVSTGNGRPNLCGCQLPGSVECVRFHIAKNRMRLKLELGPLFYHWRFDHMGEEISLRWTAKEEKRFKNILRFNPPSLDKSFWDDSRKHFPRKTREDLVSYYFNVFLVQRRSYQNRVTPKHIDSEDDESEFGSLSDSYGNKAVQVSGSNILICSENQQCTDFK</sequence>
<dbReference type="SMART" id="SM01189">
    <property type="entry name" value="ELM2"/>
    <property type="match status" value="1"/>
</dbReference>
<comment type="caution">
    <text evidence="3">The sequence shown here is derived from an EMBL/GenBank/DDBJ whole genome shotgun (WGS) entry which is preliminary data.</text>
</comment>
<feature type="domain" description="ELM2" evidence="2">
    <location>
        <begin position="154"/>
        <end position="202"/>
    </location>
</feature>